<keyword evidence="1" id="KW-1133">Transmembrane helix</keyword>
<reference evidence="3" key="1">
    <citation type="submission" date="2016-10" db="EMBL/GenBank/DDBJ databases">
        <authorList>
            <person name="Varghese N."/>
            <person name="Submissions S."/>
        </authorList>
    </citation>
    <scope>NUCLEOTIDE SEQUENCE [LARGE SCALE GENOMIC DNA]</scope>
    <source>
        <strain evidence="3">KCTC 32246</strain>
    </source>
</reference>
<dbReference type="Proteomes" id="UP000198675">
    <property type="component" value="Chromosome I"/>
</dbReference>
<dbReference type="RefSeq" id="WP_092378117.1">
    <property type="nucleotide sequence ID" value="NZ_LT629797.1"/>
</dbReference>
<evidence type="ECO:0000256" key="1">
    <source>
        <dbReference type="SAM" id="Phobius"/>
    </source>
</evidence>
<dbReference type="AlphaFoldDB" id="A0A1H2MHA6"/>
<evidence type="ECO:0000313" key="3">
    <source>
        <dbReference type="Proteomes" id="UP000198675"/>
    </source>
</evidence>
<keyword evidence="3" id="KW-1185">Reference proteome</keyword>
<keyword evidence="1" id="KW-0812">Transmembrane</keyword>
<feature type="transmembrane region" description="Helical" evidence="1">
    <location>
        <begin position="7"/>
        <end position="33"/>
    </location>
</feature>
<evidence type="ECO:0000313" key="2">
    <source>
        <dbReference type="EMBL" id="SDU91866.1"/>
    </source>
</evidence>
<feature type="transmembrane region" description="Helical" evidence="1">
    <location>
        <begin position="75"/>
        <end position="98"/>
    </location>
</feature>
<dbReference type="EMBL" id="LT629797">
    <property type="protein sequence ID" value="SDU91866.1"/>
    <property type="molecule type" value="Genomic_DNA"/>
</dbReference>
<organism evidence="2 3">
    <name type="scientific">Pseudomonas sihuiensis</name>
    <dbReference type="NCBI Taxonomy" id="1274359"/>
    <lineage>
        <taxon>Bacteria</taxon>
        <taxon>Pseudomonadati</taxon>
        <taxon>Pseudomonadota</taxon>
        <taxon>Gammaproteobacteria</taxon>
        <taxon>Pseudomonadales</taxon>
        <taxon>Pseudomonadaceae</taxon>
        <taxon>Pseudomonas</taxon>
    </lineage>
</organism>
<proteinExistence type="predicted"/>
<gene>
    <name evidence="2" type="ORF">SAMN05216363_3341</name>
</gene>
<protein>
    <submittedName>
        <fullName evidence="2">Uncharacterized protein</fullName>
    </submittedName>
</protein>
<sequence>MRLLMQFSACLGLGLVVAVMILIGLMFCGWFNLIDGLLLTGKPLASPSLMVLPDGFWNALTGIQDAAQNSTLRSFLSLCAALGQVGLLLALGFMRLWYRA</sequence>
<accession>A0A1H2MHA6</accession>
<name>A0A1H2MHA6_9PSED</name>
<keyword evidence="1" id="KW-0472">Membrane</keyword>